<evidence type="ECO:0000313" key="2">
    <source>
        <dbReference type="Proteomes" id="UP001153269"/>
    </source>
</evidence>
<evidence type="ECO:0000313" key="1">
    <source>
        <dbReference type="EMBL" id="CAB1441229.1"/>
    </source>
</evidence>
<organism evidence="1 2">
    <name type="scientific">Pleuronectes platessa</name>
    <name type="common">European plaice</name>
    <dbReference type="NCBI Taxonomy" id="8262"/>
    <lineage>
        <taxon>Eukaryota</taxon>
        <taxon>Metazoa</taxon>
        <taxon>Chordata</taxon>
        <taxon>Craniata</taxon>
        <taxon>Vertebrata</taxon>
        <taxon>Euteleostomi</taxon>
        <taxon>Actinopterygii</taxon>
        <taxon>Neopterygii</taxon>
        <taxon>Teleostei</taxon>
        <taxon>Neoteleostei</taxon>
        <taxon>Acanthomorphata</taxon>
        <taxon>Carangaria</taxon>
        <taxon>Pleuronectiformes</taxon>
        <taxon>Pleuronectoidei</taxon>
        <taxon>Pleuronectidae</taxon>
        <taxon>Pleuronectes</taxon>
    </lineage>
</organism>
<proteinExistence type="predicted"/>
<sequence>MRRTELRLPTAERCAPCVPNAHRERQHFVASGSGESLRALLLDLFLSVSFLENVAAPKQRTKPPPGASEQVVGNVSAARTALQVAVSVAAGRREGKRKRR</sequence>
<protein>
    <submittedName>
        <fullName evidence="1">Uncharacterized protein</fullName>
    </submittedName>
</protein>
<dbReference type="EMBL" id="CADEAL010002591">
    <property type="protein sequence ID" value="CAB1441229.1"/>
    <property type="molecule type" value="Genomic_DNA"/>
</dbReference>
<name>A0A9N7V357_PLEPL</name>
<accession>A0A9N7V357</accession>
<gene>
    <name evidence="1" type="ORF">PLEPLA_LOCUS29011</name>
</gene>
<dbReference type="Proteomes" id="UP001153269">
    <property type="component" value="Unassembled WGS sequence"/>
</dbReference>
<keyword evidence="2" id="KW-1185">Reference proteome</keyword>
<comment type="caution">
    <text evidence="1">The sequence shown here is derived from an EMBL/GenBank/DDBJ whole genome shotgun (WGS) entry which is preliminary data.</text>
</comment>
<reference evidence="1" key="1">
    <citation type="submission" date="2020-03" db="EMBL/GenBank/DDBJ databases">
        <authorList>
            <person name="Weist P."/>
        </authorList>
    </citation>
    <scope>NUCLEOTIDE SEQUENCE</scope>
</reference>
<dbReference type="AlphaFoldDB" id="A0A9N7V357"/>